<sequence length="137" mass="14756">MQSCGVSLAVAACAAARSLGSASGGDEEKKMAAGKASETEEDFPTLTAQERDSLVGIDSSLFGFQRLHEDGARTKALLLKVAVTKACHIKCFCQAGLYWLWLCNITSEVHTCGLVIYIDKTNHHARTFNLAGWQMSS</sequence>
<reference evidence="2" key="3">
    <citation type="submission" date="2025-09" db="UniProtKB">
        <authorList>
            <consortium name="Ensembl"/>
        </authorList>
    </citation>
    <scope>IDENTIFICATION</scope>
</reference>
<protein>
    <submittedName>
        <fullName evidence="2">Uncharacterized protein</fullName>
    </submittedName>
</protein>
<dbReference type="GeneTree" id="ENSGT00940000166518"/>
<feature type="region of interest" description="Disordered" evidence="1">
    <location>
        <begin position="20"/>
        <end position="44"/>
    </location>
</feature>
<reference evidence="2" key="2">
    <citation type="submission" date="2025-08" db="UniProtKB">
        <authorList>
            <consortium name="Ensembl"/>
        </authorList>
    </citation>
    <scope>IDENTIFICATION</scope>
</reference>
<keyword evidence="3" id="KW-1185">Reference proteome</keyword>
<organism evidence="2 3">
    <name type="scientific">Hucho hucho</name>
    <name type="common">huchen</name>
    <dbReference type="NCBI Taxonomy" id="62062"/>
    <lineage>
        <taxon>Eukaryota</taxon>
        <taxon>Metazoa</taxon>
        <taxon>Chordata</taxon>
        <taxon>Craniata</taxon>
        <taxon>Vertebrata</taxon>
        <taxon>Euteleostomi</taxon>
        <taxon>Actinopterygii</taxon>
        <taxon>Neopterygii</taxon>
        <taxon>Teleostei</taxon>
        <taxon>Protacanthopterygii</taxon>
        <taxon>Salmoniformes</taxon>
        <taxon>Salmonidae</taxon>
        <taxon>Salmoninae</taxon>
        <taxon>Hucho</taxon>
    </lineage>
</organism>
<proteinExistence type="predicted"/>
<dbReference type="Proteomes" id="UP000314982">
    <property type="component" value="Unassembled WGS sequence"/>
</dbReference>
<dbReference type="STRING" id="62062.ENSHHUP00000031190"/>
<dbReference type="AlphaFoldDB" id="A0A4W5M1Q0"/>
<evidence type="ECO:0000313" key="3">
    <source>
        <dbReference type="Proteomes" id="UP000314982"/>
    </source>
</evidence>
<evidence type="ECO:0000256" key="1">
    <source>
        <dbReference type="SAM" id="MobiDB-lite"/>
    </source>
</evidence>
<name>A0A4W5M1Q0_9TELE</name>
<evidence type="ECO:0000313" key="2">
    <source>
        <dbReference type="Ensembl" id="ENSHHUP00000031190.1"/>
    </source>
</evidence>
<accession>A0A4W5M1Q0</accession>
<dbReference type="Ensembl" id="ENSHHUT00000032484.1">
    <property type="protein sequence ID" value="ENSHHUP00000031190.1"/>
    <property type="gene ID" value="ENSHHUG00000019824.1"/>
</dbReference>
<reference evidence="3" key="1">
    <citation type="submission" date="2018-06" db="EMBL/GenBank/DDBJ databases">
        <title>Genome assembly of Danube salmon.</title>
        <authorList>
            <person name="Macqueen D.J."/>
            <person name="Gundappa M.K."/>
        </authorList>
    </citation>
    <scope>NUCLEOTIDE SEQUENCE [LARGE SCALE GENOMIC DNA]</scope>
</reference>